<evidence type="ECO:0000256" key="1">
    <source>
        <dbReference type="ARBA" id="ARBA00004651"/>
    </source>
</evidence>
<feature type="transmembrane region" description="Helical" evidence="8">
    <location>
        <begin position="116"/>
        <end position="133"/>
    </location>
</feature>
<organism evidence="10 11">
    <name type="scientific">Thalassoglobus neptunius</name>
    <dbReference type="NCBI Taxonomy" id="1938619"/>
    <lineage>
        <taxon>Bacteria</taxon>
        <taxon>Pseudomonadati</taxon>
        <taxon>Planctomycetota</taxon>
        <taxon>Planctomycetia</taxon>
        <taxon>Planctomycetales</taxon>
        <taxon>Planctomycetaceae</taxon>
        <taxon>Thalassoglobus</taxon>
    </lineage>
</organism>
<protein>
    <recommendedName>
        <fullName evidence="9">Glycosyltransferase RgtA/B/C/D-like domain-containing protein</fullName>
    </recommendedName>
</protein>
<evidence type="ECO:0000313" key="10">
    <source>
        <dbReference type="EMBL" id="TWT47911.1"/>
    </source>
</evidence>
<dbReference type="EMBL" id="SIHI01000022">
    <property type="protein sequence ID" value="TWT47911.1"/>
    <property type="molecule type" value="Genomic_DNA"/>
</dbReference>
<gene>
    <name evidence="10" type="ORF">KOR42_41090</name>
</gene>
<dbReference type="PANTHER" id="PTHR33908">
    <property type="entry name" value="MANNOSYLTRANSFERASE YKCB-RELATED"/>
    <property type="match status" value="1"/>
</dbReference>
<feature type="transmembrane region" description="Helical" evidence="8">
    <location>
        <begin position="187"/>
        <end position="204"/>
    </location>
</feature>
<feature type="domain" description="Glycosyltransferase RgtA/B/C/D-like" evidence="9">
    <location>
        <begin position="70"/>
        <end position="225"/>
    </location>
</feature>
<feature type="transmembrane region" description="Helical" evidence="8">
    <location>
        <begin position="322"/>
        <end position="339"/>
    </location>
</feature>
<dbReference type="GO" id="GO:0016763">
    <property type="term" value="F:pentosyltransferase activity"/>
    <property type="evidence" value="ECO:0007669"/>
    <property type="project" value="TreeGrafter"/>
</dbReference>
<keyword evidence="6 8" id="KW-1133">Transmembrane helix</keyword>
<dbReference type="GO" id="GO:0005886">
    <property type="term" value="C:plasma membrane"/>
    <property type="evidence" value="ECO:0007669"/>
    <property type="project" value="UniProtKB-SubCell"/>
</dbReference>
<keyword evidence="4" id="KW-0808">Transferase</keyword>
<comment type="subcellular location">
    <subcellularLocation>
        <location evidence="1">Cell membrane</location>
        <topology evidence="1">Multi-pass membrane protein</topology>
    </subcellularLocation>
</comment>
<evidence type="ECO:0000256" key="8">
    <source>
        <dbReference type="SAM" id="Phobius"/>
    </source>
</evidence>
<comment type="caution">
    <text evidence="10">The sequence shown here is derived from an EMBL/GenBank/DDBJ whole genome shotgun (WGS) entry which is preliminary data.</text>
</comment>
<dbReference type="InterPro" id="IPR038731">
    <property type="entry name" value="RgtA/B/C-like"/>
</dbReference>
<name>A0A5C5WCX0_9PLAN</name>
<evidence type="ECO:0000256" key="7">
    <source>
        <dbReference type="ARBA" id="ARBA00023136"/>
    </source>
</evidence>
<feature type="transmembrane region" description="Helical" evidence="8">
    <location>
        <begin position="216"/>
        <end position="239"/>
    </location>
</feature>
<reference evidence="10 11" key="1">
    <citation type="submission" date="2019-02" db="EMBL/GenBank/DDBJ databases">
        <title>Deep-cultivation of Planctomycetes and their phenomic and genomic characterization uncovers novel biology.</title>
        <authorList>
            <person name="Wiegand S."/>
            <person name="Jogler M."/>
            <person name="Boedeker C."/>
            <person name="Pinto D."/>
            <person name="Vollmers J."/>
            <person name="Rivas-Marin E."/>
            <person name="Kohn T."/>
            <person name="Peeters S.H."/>
            <person name="Heuer A."/>
            <person name="Rast P."/>
            <person name="Oberbeckmann S."/>
            <person name="Bunk B."/>
            <person name="Jeske O."/>
            <person name="Meyerdierks A."/>
            <person name="Storesund J.E."/>
            <person name="Kallscheuer N."/>
            <person name="Luecker S."/>
            <person name="Lage O.M."/>
            <person name="Pohl T."/>
            <person name="Merkel B.J."/>
            <person name="Hornburger P."/>
            <person name="Mueller R.-W."/>
            <person name="Bruemmer F."/>
            <person name="Labrenz M."/>
            <person name="Spormann A.M."/>
            <person name="Op Den Camp H."/>
            <person name="Overmann J."/>
            <person name="Amann R."/>
            <person name="Jetten M.S.M."/>
            <person name="Mascher T."/>
            <person name="Medema M.H."/>
            <person name="Devos D.P."/>
            <person name="Kaster A.-K."/>
            <person name="Ovreas L."/>
            <person name="Rohde M."/>
            <person name="Galperin M.Y."/>
            <person name="Jogler C."/>
        </authorList>
    </citation>
    <scope>NUCLEOTIDE SEQUENCE [LARGE SCALE GENOMIC DNA]</scope>
    <source>
        <strain evidence="10 11">KOR42</strain>
    </source>
</reference>
<feature type="transmembrane region" description="Helical" evidence="8">
    <location>
        <begin position="259"/>
        <end position="279"/>
    </location>
</feature>
<evidence type="ECO:0000259" key="9">
    <source>
        <dbReference type="Pfam" id="PF13231"/>
    </source>
</evidence>
<feature type="transmembrane region" description="Helical" evidence="8">
    <location>
        <begin position="89"/>
        <end position="109"/>
    </location>
</feature>
<keyword evidence="5 8" id="KW-0812">Transmembrane</keyword>
<keyword evidence="7 8" id="KW-0472">Membrane</keyword>
<evidence type="ECO:0000256" key="3">
    <source>
        <dbReference type="ARBA" id="ARBA00022676"/>
    </source>
</evidence>
<dbReference type="Proteomes" id="UP000317243">
    <property type="component" value="Unassembled WGS sequence"/>
</dbReference>
<dbReference type="GO" id="GO:0009103">
    <property type="term" value="P:lipopolysaccharide biosynthetic process"/>
    <property type="evidence" value="ECO:0007669"/>
    <property type="project" value="UniProtKB-ARBA"/>
</dbReference>
<proteinExistence type="predicted"/>
<feature type="transmembrane region" description="Helical" evidence="8">
    <location>
        <begin position="139"/>
        <end position="157"/>
    </location>
</feature>
<keyword evidence="11" id="KW-1185">Reference proteome</keyword>
<dbReference type="RefSeq" id="WP_197441363.1">
    <property type="nucleotide sequence ID" value="NZ_SIHI01000022.1"/>
</dbReference>
<evidence type="ECO:0000256" key="2">
    <source>
        <dbReference type="ARBA" id="ARBA00022475"/>
    </source>
</evidence>
<dbReference type="PANTHER" id="PTHR33908:SF11">
    <property type="entry name" value="MEMBRANE PROTEIN"/>
    <property type="match status" value="1"/>
</dbReference>
<feature type="transmembrane region" description="Helical" evidence="8">
    <location>
        <begin position="291"/>
        <end position="310"/>
    </location>
</feature>
<dbReference type="AlphaFoldDB" id="A0A5C5WCX0"/>
<sequence length="525" mass="58002">MNESDSQQPLRLSFPDILLFVLGVAIGSFFFLKGVATHPLVLDEHVAYWIAGSDNPESLWQRSLNYSATPPFSSALQSVAMQVFGKSELAIRLPSYMGYLLAITGTFLLSRELFGTRAAGLASLIVALLPASLEWSRLARPYGVSLGLSALSLWLTALRLRQPCRWDTLVAWGGCGVLLIWTHYLNSPLIALESIVLLGIGAWTREDTVRPRIRTLVAMAFIALSVLPLVPSLVRMARWSAILNFRPTPPSTLEILGPMWWAAFPASLLLAVLISSLTLKRSTQSSAPNWRVFGIAAFWGLGGVLLLGVASQWIPTLAEDRYRVIYLPAAAAFLGGLLDHRFGRPIATLAAICLISVTWCLSEGVLWKPEKLSTSAAMNWREMAKILDEESLDDQPVIVGSGLVESRLVPVMFEDPVLMDYIACRMGRFYLPADQQRTALPWVWIDDINLNRYYLEFLSEHAQSKLWVVAGTDTDLGRGGLIGLTNLLLRSGYQKIREVKTPTTALLQFERTESIGESAMNSIVP</sequence>
<evidence type="ECO:0000256" key="6">
    <source>
        <dbReference type="ARBA" id="ARBA00022989"/>
    </source>
</evidence>
<keyword evidence="3" id="KW-0328">Glycosyltransferase</keyword>
<evidence type="ECO:0000256" key="4">
    <source>
        <dbReference type="ARBA" id="ARBA00022679"/>
    </source>
</evidence>
<accession>A0A5C5WCX0</accession>
<evidence type="ECO:0000256" key="5">
    <source>
        <dbReference type="ARBA" id="ARBA00022692"/>
    </source>
</evidence>
<feature type="transmembrane region" description="Helical" evidence="8">
    <location>
        <begin position="12"/>
        <end position="32"/>
    </location>
</feature>
<evidence type="ECO:0000313" key="11">
    <source>
        <dbReference type="Proteomes" id="UP000317243"/>
    </source>
</evidence>
<feature type="transmembrane region" description="Helical" evidence="8">
    <location>
        <begin position="346"/>
        <end position="367"/>
    </location>
</feature>
<dbReference type="InterPro" id="IPR050297">
    <property type="entry name" value="LipidA_mod_glycosyltrf_83"/>
</dbReference>
<keyword evidence="2" id="KW-1003">Cell membrane</keyword>
<dbReference type="Pfam" id="PF13231">
    <property type="entry name" value="PMT_2"/>
    <property type="match status" value="1"/>
</dbReference>